<dbReference type="Gene3D" id="1.25.40.20">
    <property type="entry name" value="Ankyrin repeat-containing domain"/>
    <property type="match status" value="1"/>
</dbReference>
<organism evidence="2 3">
    <name type="scientific">Longimicrobium terrae</name>
    <dbReference type="NCBI Taxonomy" id="1639882"/>
    <lineage>
        <taxon>Bacteria</taxon>
        <taxon>Pseudomonadati</taxon>
        <taxon>Gemmatimonadota</taxon>
        <taxon>Longimicrobiia</taxon>
        <taxon>Longimicrobiales</taxon>
        <taxon>Longimicrobiaceae</taxon>
        <taxon>Longimicrobium</taxon>
    </lineage>
</organism>
<dbReference type="InterPro" id="IPR036770">
    <property type="entry name" value="Ankyrin_rpt-contain_sf"/>
</dbReference>
<dbReference type="AlphaFoldDB" id="A0A841GWI6"/>
<dbReference type="EMBL" id="JACHIA010000003">
    <property type="protein sequence ID" value="MBB6070053.1"/>
    <property type="molecule type" value="Genomic_DNA"/>
</dbReference>
<evidence type="ECO:0000256" key="1">
    <source>
        <dbReference type="PROSITE-ProRule" id="PRU00023"/>
    </source>
</evidence>
<dbReference type="InterPro" id="IPR002110">
    <property type="entry name" value="Ankyrin_rpt"/>
</dbReference>
<feature type="repeat" description="ANK" evidence="1">
    <location>
        <begin position="112"/>
        <end position="145"/>
    </location>
</feature>
<evidence type="ECO:0008006" key="4">
    <source>
        <dbReference type="Google" id="ProtNLM"/>
    </source>
</evidence>
<dbReference type="SUPFAM" id="SSF48403">
    <property type="entry name" value="Ankyrin repeat"/>
    <property type="match status" value="1"/>
</dbReference>
<reference evidence="2 3" key="1">
    <citation type="submission" date="2020-08" db="EMBL/GenBank/DDBJ databases">
        <title>Genomic Encyclopedia of Type Strains, Phase IV (KMG-IV): sequencing the most valuable type-strain genomes for metagenomic binning, comparative biology and taxonomic classification.</title>
        <authorList>
            <person name="Goeker M."/>
        </authorList>
    </citation>
    <scope>NUCLEOTIDE SEQUENCE [LARGE SCALE GENOMIC DNA]</scope>
    <source>
        <strain evidence="2 3">DSM 29007</strain>
    </source>
</reference>
<sequence>MSDSGEQIPDVVVDVTGKLWNVVDESNGATVSFRVNAVEGSESFISEADPRRIHPAALWDVADPREAIAKIEAIVDDADAANASKVIQGIFNHQERPVPEQYLRALNSHGTYGWTPLYRAVLLGRESDTVRALIEAGADPGRTQGPDAFPFQNWTPVAVALERRDAQRLVDLFSRKKMDEDLVVGVLAAARIVDEHRASVHTDPMQQAIIQSAAASTRIRYTAKLAPNPEAVKYAARFLRISPADFSELYSSKQTVGFAPLGAESPLIRYLIQRDLPSFRKQLAVSEPSEIRAQCDHFLKQVLDVPGGAKLWTGFRETLRQAQKLASREHPRGGGRVR</sequence>
<dbReference type="Proteomes" id="UP000582837">
    <property type="component" value="Unassembled WGS sequence"/>
</dbReference>
<dbReference type="PROSITE" id="PS50088">
    <property type="entry name" value="ANK_REPEAT"/>
    <property type="match status" value="1"/>
</dbReference>
<evidence type="ECO:0000313" key="3">
    <source>
        <dbReference type="Proteomes" id="UP000582837"/>
    </source>
</evidence>
<proteinExistence type="predicted"/>
<dbReference type="RefSeq" id="WP_170039779.1">
    <property type="nucleotide sequence ID" value="NZ_JABDTL010000002.1"/>
</dbReference>
<dbReference type="PROSITE" id="PS50297">
    <property type="entry name" value="ANK_REP_REGION"/>
    <property type="match status" value="1"/>
</dbReference>
<keyword evidence="3" id="KW-1185">Reference proteome</keyword>
<name>A0A841GWI6_9BACT</name>
<accession>A0A841GWI6</accession>
<gene>
    <name evidence="2" type="ORF">HNQ61_001670</name>
</gene>
<keyword evidence="1" id="KW-0040">ANK repeat</keyword>
<protein>
    <recommendedName>
        <fullName evidence="4">Ankyrin repeat domain-containing protein</fullName>
    </recommendedName>
</protein>
<comment type="caution">
    <text evidence="2">The sequence shown here is derived from an EMBL/GenBank/DDBJ whole genome shotgun (WGS) entry which is preliminary data.</text>
</comment>
<evidence type="ECO:0000313" key="2">
    <source>
        <dbReference type="EMBL" id="MBB6070053.1"/>
    </source>
</evidence>